<dbReference type="Proteomes" id="UP000078596">
    <property type="component" value="Chromosome"/>
</dbReference>
<dbReference type="EMBL" id="CP016027">
    <property type="protein sequence ID" value="ANJ67351.1"/>
    <property type="molecule type" value="Genomic_DNA"/>
</dbReference>
<evidence type="ECO:0000256" key="4">
    <source>
        <dbReference type="ARBA" id="ARBA00022960"/>
    </source>
</evidence>
<organism evidence="12 13">
    <name type="scientific">Halothiobacillus diazotrophicus</name>
    <dbReference type="NCBI Taxonomy" id="1860122"/>
    <lineage>
        <taxon>Bacteria</taxon>
        <taxon>Pseudomonadati</taxon>
        <taxon>Pseudomonadota</taxon>
        <taxon>Gammaproteobacteria</taxon>
        <taxon>Chromatiales</taxon>
        <taxon>Halothiobacillaceae</taxon>
        <taxon>Halothiobacillus</taxon>
    </lineage>
</organism>
<feature type="transmembrane region" description="Helical" evidence="10">
    <location>
        <begin position="489"/>
        <end position="515"/>
    </location>
</feature>
<dbReference type="PANTHER" id="PTHR47019">
    <property type="entry name" value="LIPID II FLIPPASE MURJ"/>
    <property type="match status" value="1"/>
</dbReference>
<evidence type="ECO:0000256" key="2">
    <source>
        <dbReference type="ARBA" id="ARBA00022475"/>
    </source>
</evidence>
<feature type="transmembrane region" description="Helical" evidence="10">
    <location>
        <begin position="133"/>
        <end position="156"/>
    </location>
</feature>
<evidence type="ECO:0000256" key="6">
    <source>
        <dbReference type="ARBA" id="ARBA00022989"/>
    </source>
</evidence>
<dbReference type="KEGG" id="haz:A9404_08125"/>
<dbReference type="GO" id="GO:0005886">
    <property type="term" value="C:plasma membrane"/>
    <property type="evidence" value="ECO:0007669"/>
    <property type="project" value="UniProtKB-SubCell"/>
</dbReference>
<dbReference type="UniPathway" id="UPA00219"/>
<keyword evidence="13" id="KW-1185">Reference proteome</keyword>
<dbReference type="InterPro" id="IPR051050">
    <property type="entry name" value="Lipid_II_flippase_MurJ/MviN"/>
</dbReference>
<keyword evidence="2 10" id="KW-1003">Cell membrane</keyword>
<dbReference type="GO" id="GO:0008360">
    <property type="term" value="P:regulation of cell shape"/>
    <property type="evidence" value="ECO:0007669"/>
    <property type="project" value="UniProtKB-UniRule"/>
</dbReference>
<feature type="transmembrane region" description="Helical" evidence="10">
    <location>
        <begin position="196"/>
        <end position="218"/>
    </location>
</feature>
<dbReference type="InterPro" id="IPR004268">
    <property type="entry name" value="MurJ"/>
</dbReference>
<feature type="transmembrane region" description="Helical" evidence="10">
    <location>
        <begin position="277"/>
        <end position="294"/>
    </location>
</feature>
<evidence type="ECO:0000256" key="5">
    <source>
        <dbReference type="ARBA" id="ARBA00022984"/>
    </source>
</evidence>
<keyword evidence="4 10" id="KW-0133">Cell shape</keyword>
<evidence type="ECO:0000256" key="11">
    <source>
        <dbReference type="PIRNR" id="PIRNR002869"/>
    </source>
</evidence>
<name>A0A191ZHI2_9GAMM</name>
<dbReference type="AlphaFoldDB" id="A0A191ZHI2"/>
<keyword evidence="6 10" id="KW-1133">Transmembrane helix</keyword>
<dbReference type="OrthoDB" id="9816572at2"/>
<comment type="subcellular location">
    <subcellularLocation>
        <location evidence="10">Cell inner membrane</location>
        <topology evidence="10">Multi-pass membrane protein</topology>
    </subcellularLocation>
    <subcellularLocation>
        <location evidence="1">Cell membrane</location>
        <topology evidence="1">Multi-pass membrane protein</topology>
    </subcellularLocation>
</comment>
<feature type="transmembrane region" description="Helical" evidence="10">
    <location>
        <begin position="238"/>
        <end position="265"/>
    </location>
</feature>
<comment type="function">
    <text evidence="8 10 11">Involved in peptidoglycan biosynthesis. Transports lipid-linked peptidoglycan precursors from the inner to the outer leaflet of the cytoplasmic membrane.</text>
</comment>
<evidence type="ECO:0000256" key="3">
    <source>
        <dbReference type="ARBA" id="ARBA00022692"/>
    </source>
</evidence>
<feature type="transmembrane region" description="Helical" evidence="10">
    <location>
        <begin position="98"/>
        <end position="121"/>
    </location>
</feature>
<feature type="transmembrane region" description="Helical" evidence="10">
    <location>
        <begin position="168"/>
        <end position="190"/>
    </location>
</feature>
<feature type="transmembrane region" description="Helical" evidence="10">
    <location>
        <begin position="9"/>
        <end position="28"/>
    </location>
</feature>
<feature type="transmembrane region" description="Helical" evidence="10">
    <location>
        <begin position="419"/>
        <end position="443"/>
    </location>
</feature>
<keyword evidence="7 10" id="KW-0472">Membrane</keyword>
<keyword evidence="5 10" id="KW-0573">Peptidoglycan synthesis</keyword>
<evidence type="ECO:0000256" key="8">
    <source>
        <dbReference type="ARBA" id="ARBA00060041"/>
    </source>
</evidence>
<evidence type="ECO:0000256" key="7">
    <source>
        <dbReference type="ARBA" id="ARBA00023136"/>
    </source>
</evidence>
<sequence>MANTSRPVSLLRSTAVIGSMTMLSRILGFVRDMLLARVFGASPATDAFFVVFKIPNFLRRLFAEGAFQQAFVPVLSEYREKNTAEELKDFIDHMFGSLAAVLILVVGLGIAGAPLVILVFAPGFTGDPVQHDLAVHMLWITFPYLFFISLTAFAASTLNAFGRFSMPALAPIWLNIAMIAATVLAAPYFAEPVMALAWGVLAAGVLQFGFLLPFLARLGLLPRPRFGHHAGVRKTIRLMIPAIFGASVTQVNLLVDTILASLLMAGSVSWLYYSDRLVELPLGVFGVAISTVILPKLSRAFSRTDHGDFNGTLNWAIKFTVLLGLPICAGLVVLAQPMLSSLFQYGSFNAFDTHMVALAMSAYALGLPAFLLIKIFAPGFYAQQDTKTPVKIGMVAVGANLGFKAIIVLPWIFLLGGYAAHVGLALTTALAAWVNFGLLAFTLRRRGSWRPDPALWLFLRQVLAATLVMSAVLLWVLPQAASWGHWPAWQRFGVLVMLITGGALVFALTGWLGGLHPRRLLQHLRSTQDAAPRDLKAVDEAHEARHGGPGQ</sequence>
<keyword evidence="10 11" id="KW-0961">Cell wall biogenesis/degradation</keyword>
<comment type="similarity">
    <text evidence="9 10 11">Belongs to the MurJ/MviN family.</text>
</comment>
<keyword evidence="10" id="KW-0997">Cell inner membrane</keyword>
<dbReference type="RefSeq" id="WP_066100038.1">
    <property type="nucleotide sequence ID" value="NZ_CP016027.1"/>
</dbReference>
<dbReference type="PIRSF" id="PIRSF002869">
    <property type="entry name" value="MviN"/>
    <property type="match status" value="1"/>
</dbReference>
<reference evidence="12 13" key="1">
    <citation type="submission" date="2016-06" db="EMBL/GenBank/DDBJ databases">
        <title>Insight into the functional genes involving in sulfur oxidation in Pearl River water.</title>
        <authorList>
            <person name="Luo J."/>
            <person name="Tan X."/>
            <person name="Lin W."/>
        </authorList>
    </citation>
    <scope>NUCLEOTIDE SEQUENCE [LARGE SCALE GENOMIC DNA]</scope>
    <source>
        <strain evidence="12 13">LS2</strain>
    </source>
</reference>
<gene>
    <name evidence="10" type="primary">murJ</name>
    <name evidence="12" type="ORF">A9404_08125</name>
</gene>
<dbReference type="HAMAP" id="MF_02078">
    <property type="entry name" value="MurJ_MviN"/>
    <property type="match status" value="1"/>
</dbReference>
<dbReference type="GO" id="GO:0015648">
    <property type="term" value="F:lipid-linked peptidoglycan transporter activity"/>
    <property type="evidence" value="ECO:0007669"/>
    <property type="project" value="UniProtKB-UniRule"/>
</dbReference>
<dbReference type="NCBIfam" id="TIGR01695">
    <property type="entry name" value="murJ_mviN"/>
    <property type="match status" value="1"/>
</dbReference>
<dbReference type="GO" id="GO:0034204">
    <property type="term" value="P:lipid translocation"/>
    <property type="evidence" value="ECO:0007669"/>
    <property type="project" value="TreeGrafter"/>
</dbReference>
<accession>A0A191ZHI2</accession>
<evidence type="ECO:0000256" key="1">
    <source>
        <dbReference type="ARBA" id="ARBA00004651"/>
    </source>
</evidence>
<protein>
    <recommendedName>
        <fullName evidence="10">Probable lipid II flippase MurJ</fullName>
    </recommendedName>
</protein>
<feature type="transmembrane region" description="Helical" evidence="10">
    <location>
        <begin position="455"/>
        <end position="477"/>
    </location>
</feature>
<feature type="transmembrane region" description="Helical" evidence="10">
    <location>
        <begin position="315"/>
        <end position="335"/>
    </location>
</feature>
<evidence type="ECO:0000256" key="10">
    <source>
        <dbReference type="HAMAP-Rule" id="MF_02078"/>
    </source>
</evidence>
<feature type="transmembrane region" description="Helical" evidence="10">
    <location>
        <begin position="392"/>
        <end position="413"/>
    </location>
</feature>
<evidence type="ECO:0000256" key="9">
    <source>
        <dbReference type="ARBA" id="ARBA00061532"/>
    </source>
</evidence>
<dbReference type="CDD" id="cd13123">
    <property type="entry name" value="MATE_MurJ_like"/>
    <property type="match status" value="1"/>
</dbReference>
<dbReference type="STRING" id="1860122.A9404_08125"/>
<dbReference type="GO" id="GO:0071555">
    <property type="term" value="P:cell wall organization"/>
    <property type="evidence" value="ECO:0007669"/>
    <property type="project" value="UniProtKB-UniRule"/>
</dbReference>
<feature type="transmembrane region" description="Helical" evidence="10">
    <location>
        <begin position="355"/>
        <end position="380"/>
    </location>
</feature>
<dbReference type="GO" id="GO:0009252">
    <property type="term" value="P:peptidoglycan biosynthetic process"/>
    <property type="evidence" value="ECO:0007669"/>
    <property type="project" value="UniProtKB-UniRule"/>
</dbReference>
<dbReference type="Pfam" id="PF03023">
    <property type="entry name" value="MurJ"/>
    <property type="match status" value="1"/>
</dbReference>
<keyword evidence="3 10" id="KW-0812">Transmembrane</keyword>
<dbReference type="PANTHER" id="PTHR47019:SF1">
    <property type="entry name" value="LIPID II FLIPPASE MURJ"/>
    <property type="match status" value="1"/>
</dbReference>
<evidence type="ECO:0000313" key="12">
    <source>
        <dbReference type="EMBL" id="ANJ67351.1"/>
    </source>
</evidence>
<proteinExistence type="inferred from homology"/>
<dbReference type="PRINTS" id="PR01806">
    <property type="entry name" value="VIRFACTRMVIN"/>
</dbReference>
<keyword evidence="10 11" id="KW-0813">Transport</keyword>
<evidence type="ECO:0000313" key="13">
    <source>
        <dbReference type="Proteomes" id="UP000078596"/>
    </source>
</evidence>
<comment type="pathway">
    <text evidence="10">Cell wall biogenesis; peptidoglycan biosynthesis.</text>
</comment>